<dbReference type="Proteomes" id="UP000199012">
    <property type="component" value="Unassembled WGS sequence"/>
</dbReference>
<dbReference type="GO" id="GO:0030001">
    <property type="term" value="P:metal ion transport"/>
    <property type="evidence" value="ECO:0007669"/>
    <property type="project" value="InterPro"/>
</dbReference>
<comment type="similarity">
    <text evidence="1">Belongs to the bacterial solute-binding protein 9 family.</text>
</comment>
<sequence>MQEVAGDRVELQNLTARGADSHATELSPQGVAALGEGDLVVHLSGMQTGVDEALAAQAPEHLVDAATLADQEGDPHVWLDPTRMARLAEDVADGLVAVDAAGEGAYRAGAERLVGELEALDAEYRTGLAGCAGATLVTAHEAFGYLAGAYGLEQVGIAGIDPHVEPSPARLRAVVDVVQGRGVRTVFFEATTSPEVATTLADDLGVTTAVLHPIERVAEGQDYPGLMRENLTALRDGLACGDAG</sequence>
<dbReference type="PANTHER" id="PTHR42953">
    <property type="entry name" value="HIGH-AFFINITY ZINC UPTAKE SYSTEM PROTEIN ZNUA-RELATED"/>
    <property type="match status" value="1"/>
</dbReference>
<evidence type="ECO:0000313" key="4">
    <source>
        <dbReference type="EMBL" id="SFB06025.1"/>
    </source>
</evidence>
<dbReference type="InterPro" id="IPR006127">
    <property type="entry name" value="ZnuA-like"/>
</dbReference>
<dbReference type="InterPro" id="IPR050492">
    <property type="entry name" value="Bact_metal-bind_prot9"/>
</dbReference>
<dbReference type="Pfam" id="PF01297">
    <property type="entry name" value="ZnuA"/>
    <property type="match status" value="1"/>
</dbReference>
<keyword evidence="5" id="KW-1185">Reference proteome</keyword>
<dbReference type="PANTHER" id="PTHR42953:SF3">
    <property type="entry name" value="HIGH-AFFINITY ZINC UPTAKE SYSTEM PROTEIN ZNUA"/>
    <property type="match status" value="1"/>
</dbReference>
<name>A0A1I0XYA7_9CELL</name>
<dbReference type="SUPFAM" id="SSF53807">
    <property type="entry name" value="Helical backbone' metal receptor"/>
    <property type="match status" value="1"/>
</dbReference>
<protein>
    <submittedName>
        <fullName evidence="4">Zinc transport system substrate-binding protein</fullName>
    </submittedName>
</protein>
<dbReference type="EMBL" id="FOKA01000006">
    <property type="protein sequence ID" value="SFB06025.1"/>
    <property type="molecule type" value="Genomic_DNA"/>
</dbReference>
<evidence type="ECO:0000313" key="5">
    <source>
        <dbReference type="Proteomes" id="UP000199012"/>
    </source>
</evidence>
<dbReference type="STRING" id="988821.SAMN05421867_10665"/>
<accession>A0A1I0XYA7</accession>
<evidence type="ECO:0000256" key="1">
    <source>
        <dbReference type="ARBA" id="ARBA00011028"/>
    </source>
</evidence>
<gene>
    <name evidence="4" type="ORF">SAMN05421867_10665</name>
</gene>
<proteinExistence type="inferred from homology"/>
<evidence type="ECO:0000256" key="2">
    <source>
        <dbReference type="ARBA" id="ARBA00022448"/>
    </source>
</evidence>
<dbReference type="Gene3D" id="3.40.50.1980">
    <property type="entry name" value="Nitrogenase molybdenum iron protein domain"/>
    <property type="match status" value="2"/>
</dbReference>
<reference evidence="4 5" key="1">
    <citation type="submission" date="2016-10" db="EMBL/GenBank/DDBJ databases">
        <authorList>
            <person name="de Groot N.N."/>
        </authorList>
    </citation>
    <scope>NUCLEOTIDE SEQUENCE [LARGE SCALE GENOMIC DNA]</scope>
    <source>
        <strain evidence="4 5">CGMCC 4.6945</strain>
    </source>
</reference>
<keyword evidence="3" id="KW-0732">Signal</keyword>
<keyword evidence="2" id="KW-0813">Transport</keyword>
<dbReference type="GO" id="GO:0046872">
    <property type="term" value="F:metal ion binding"/>
    <property type="evidence" value="ECO:0007669"/>
    <property type="project" value="InterPro"/>
</dbReference>
<dbReference type="AlphaFoldDB" id="A0A1I0XYA7"/>
<organism evidence="4 5">
    <name type="scientific">Cellulomonas marina</name>
    <dbReference type="NCBI Taxonomy" id="988821"/>
    <lineage>
        <taxon>Bacteria</taxon>
        <taxon>Bacillati</taxon>
        <taxon>Actinomycetota</taxon>
        <taxon>Actinomycetes</taxon>
        <taxon>Micrococcales</taxon>
        <taxon>Cellulomonadaceae</taxon>
        <taxon>Cellulomonas</taxon>
    </lineage>
</organism>
<evidence type="ECO:0000256" key="3">
    <source>
        <dbReference type="ARBA" id="ARBA00022729"/>
    </source>
</evidence>